<evidence type="ECO:0000259" key="9">
    <source>
        <dbReference type="Pfam" id="PF02771"/>
    </source>
</evidence>
<dbReference type="InterPro" id="IPR013786">
    <property type="entry name" value="AcylCoA_DH/ox_N"/>
</dbReference>
<evidence type="ECO:0000259" key="8">
    <source>
        <dbReference type="Pfam" id="PF02770"/>
    </source>
</evidence>
<dbReference type="Proteomes" id="UP000253727">
    <property type="component" value="Unassembled WGS sequence"/>
</dbReference>
<dbReference type="InterPro" id="IPR009075">
    <property type="entry name" value="AcylCo_DH/oxidase_C"/>
</dbReference>
<keyword evidence="11" id="KW-1185">Reference proteome</keyword>
<dbReference type="RefSeq" id="WP_230079808.1">
    <property type="nucleotide sequence ID" value="NZ_QBKA01000002.1"/>
</dbReference>
<dbReference type="SUPFAM" id="SSF56645">
    <property type="entry name" value="Acyl-CoA dehydrogenase NM domain-like"/>
    <property type="match status" value="1"/>
</dbReference>
<evidence type="ECO:0000256" key="5">
    <source>
        <dbReference type="ARBA" id="ARBA00023002"/>
    </source>
</evidence>
<gene>
    <name evidence="10" type="ORF">HME9302_00126</name>
</gene>
<evidence type="ECO:0000256" key="1">
    <source>
        <dbReference type="ARBA" id="ARBA00001974"/>
    </source>
</evidence>
<accession>A0A369Q3B1</accession>
<protein>
    <submittedName>
        <fullName evidence="10">(2S)-methylsuccinyl-CoA dehydrogenase</fullName>
        <ecNumber evidence="10">1.3.8.12</ecNumber>
    </submittedName>
</protein>
<dbReference type="InterPro" id="IPR006089">
    <property type="entry name" value="Acyl-CoA_DH_CS"/>
</dbReference>
<feature type="domain" description="Acyl-CoA dehydrogenase/oxidase C-terminal" evidence="7">
    <location>
        <begin position="380"/>
        <end position="535"/>
    </location>
</feature>
<evidence type="ECO:0000256" key="3">
    <source>
        <dbReference type="ARBA" id="ARBA00022630"/>
    </source>
</evidence>
<dbReference type="EMBL" id="QBKA01000002">
    <property type="protein sequence ID" value="RDC58950.1"/>
    <property type="molecule type" value="Genomic_DNA"/>
</dbReference>
<evidence type="ECO:0000313" key="11">
    <source>
        <dbReference type="Proteomes" id="UP000253727"/>
    </source>
</evidence>
<dbReference type="InterPro" id="IPR037069">
    <property type="entry name" value="AcylCoA_DH/ox_N_sf"/>
</dbReference>
<organism evidence="10 11">
    <name type="scientific">Alteripontixanthobacter maritimus</name>
    <dbReference type="NCBI Taxonomy" id="2161824"/>
    <lineage>
        <taxon>Bacteria</taxon>
        <taxon>Pseudomonadati</taxon>
        <taxon>Pseudomonadota</taxon>
        <taxon>Alphaproteobacteria</taxon>
        <taxon>Sphingomonadales</taxon>
        <taxon>Erythrobacteraceae</taxon>
        <taxon>Alteripontixanthobacter</taxon>
    </lineage>
</organism>
<dbReference type="GO" id="GO:0050660">
    <property type="term" value="F:flavin adenine dinucleotide binding"/>
    <property type="evidence" value="ECO:0007669"/>
    <property type="project" value="InterPro"/>
</dbReference>
<comment type="caution">
    <text evidence="10">The sequence shown here is derived from an EMBL/GenBank/DDBJ whole genome shotgun (WGS) entry which is preliminary data.</text>
</comment>
<reference evidence="10 11" key="1">
    <citation type="submission" date="2018-04" db="EMBL/GenBank/DDBJ databases">
        <title>Altererythrobacter sp. HME9302 genome sequencing and assembly.</title>
        <authorList>
            <person name="Kang H."/>
            <person name="Kim H."/>
            <person name="Joh K."/>
        </authorList>
    </citation>
    <scope>NUCLEOTIDE SEQUENCE [LARGE SCALE GENOMIC DNA]</scope>
    <source>
        <strain evidence="10 11">HME9302</strain>
    </source>
</reference>
<dbReference type="Pfam" id="PF02771">
    <property type="entry name" value="Acyl-CoA_dh_N"/>
    <property type="match status" value="1"/>
</dbReference>
<keyword evidence="4 6" id="KW-0274">FAD</keyword>
<dbReference type="PANTHER" id="PTHR43884">
    <property type="entry name" value="ACYL-COA DEHYDROGENASE"/>
    <property type="match status" value="1"/>
</dbReference>
<sequence length="541" mass="56556">MDDWQNLTAELAAMERAATATLAAYIGKDGVDACQPAAYDLAFAAAEIAAFGALAHSDTMADPVMRDLLAGVFAAQILPGTVMRCDRVTAACGSDAAPFAASPLYGRLLSAAAPDAGARIVAGGTAYREISTSEESDMARSSFWRFGQDVVAPLAERIHREDLTVPETILAPLREMGAFGLSIPERFGGLAPDDGEDSAAMLAITEALSAASLGAAGSLITRPEILARAVLAGGTEAQKAHWLPRIAVGDPLCAISITEPDYGSDVASLALKARKVAGGWTLSGAKTWCTFAGKAGLLMVVARTDDTPGHTPRHRGLSLFLVEKPPTDAHEFTVTQPTGGTMTGKAIPTIGYRGMHSFNMAYDDFFVPDANLIGGEEGRGRGFYLTMAGMVGGRMQTAARACGLMMAAIDAASAYAEDRKVFGVPLAQHGLVQDRIAGMAAKLAACRALAYRTGALVDRGDDGSSDGAGRMEASLAKLIACRCAEEVTRDALQLFGGMGYAEETSVSRYFVDARVLSIFEGAEETLALKVIARELLARAEA</sequence>
<dbReference type="Pfam" id="PF00441">
    <property type="entry name" value="Acyl-CoA_dh_1"/>
    <property type="match status" value="1"/>
</dbReference>
<dbReference type="PROSITE" id="PS00073">
    <property type="entry name" value="ACYL_COA_DH_2"/>
    <property type="match status" value="1"/>
</dbReference>
<dbReference type="Pfam" id="PF02770">
    <property type="entry name" value="Acyl-CoA_dh_M"/>
    <property type="match status" value="1"/>
</dbReference>
<feature type="domain" description="Acyl-CoA oxidase/dehydrogenase middle" evidence="8">
    <location>
        <begin position="254"/>
        <end position="339"/>
    </location>
</feature>
<dbReference type="SUPFAM" id="SSF47203">
    <property type="entry name" value="Acyl-CoA dehydrogenase C-terminal domain-like"/>
    <property type="match status" value="1"/>
</dbReference>
<keyword evidence="3 6" id="KW-0285">Flavoprotein</keyword>
<keyword evidence="5 6" id="KW-0560">Oxidoreductase</keyword>
<dbReference type="Gene3D" id="2.40.110.10">
    <property type="entry name" value="Butyryl-CoA Dehydrogenase, subunit A, domain 2"/>
    <property type="match status" value="1"/>
</dbReference>
<dbReference type="GO" id="GO:0003995">
    <property type="term" value="F:acyl-CoA dehydrogenase activity"/>
    <property type="evidence" value="ECO:0007669"/>
    <property type="project" value="InterPro"/>
</dbReference>
<dbReference type="InterPro" id="IPR036250">
    <property type="entry name" value="AcylCo_DH-like_C"/>
</dbReference>
<name>A0A369Q3B1_9SPHN</name>
<comment type="similarity">
    <text evidence="2 6">Belongs to the acyl-CoA dehydrogenase family.</text>
</comment>
<dbReference type="AlphaFoldDB" id="A0A369Q3B1"/>
<dbReference type="InterPro" id="IPR006091">
    <property type="entry name" value="Acyl-CoA_Oxase/DH_mid-dom"/>
</dbReference>
<evidence type="ECO:0000259" key="7">
    <source>
        <dbReference type="Pfam" id="PF00441"/>
    </source>
</evidence>
<evidence type="ECO:0000313" key="10">
    <source>
        <dbReference type="EMBL" id="RDC58950.1"/>
    </source>
</evidence>
<dbReference type="InterPro" id="IPR046373">
    <property type="entry name" value="Acyl-CoA_Oxase/DH_mid-dom_sf"/>
</dbReference>
<dbReference type="PANTHER" id="PTHR43884:SF25">
    <property type="entry name" value="ACYL-COA DEHYDROGENASE YDBM-RELATED"/>
    <property type="match status" value="1"/>
</dbReference>
<dbReference type="Gene3D" id="1.10.540.10">
    <property type="entry name" value="Acyl-CoA dehydrogenase/oxidase, N-terminal domain"/>
    <property type="match status" value="1"/>
</dbReference>
<dbReference type="InterPro" id="IPR009100">
    <property type="entry name" value="AcylCoA_DH/oxidase_NM_dom_sf"/>
</dbReference>
<evidence type="ECO:0000256" key="6">
    <source>
        <dbReference type="RuleBase" id="RU362125"/>
    </source>
</evidence>
<proteinExistence type="inferred from homology"/>
<dbReference type="EC" id="1.3.8.12" evidence="10"/>
<comment type="cofactor">
    <cofactor evidence="1 6">
        <name>FAD</name>
        <dbReference type="ChEBI" id="CHEBI:57692"/>
    </cofactor>
</comment>
<dbReference type="CDD" id="cd00567">
    <property type="entry name" value="ACAD"/>
    <property type="match status" value="1"/>
</dbReference>
<dbReference type="Gene3D" id="1.20.140.10">
    <property type="entry name" value="Butyryl-CoA Dehydrogenase, subunit A, domain 3"/>
    <property type="match status" value="1"/>
</dbReference>
<evidence type="ECO:0000256" key="2">
    <source>
        <dbReference type="ARBA" id="ARBA00009347"/>
    </source>
</evidence>
<feature type="domain" description="Acyl-CoA dehydrogenase/oxidase N-terminal" evidence="9">
    <location>
        <begin position="133"/>
        <end position="249"/>
    </location>
</feature>
<evidence type="ECO:0000256" key="4">
    <source>
        <dbReference type="ARBA" id="ARBA00022827"/>
    </source>
</evidence>